<dbReference type="PROSITE" id="PS51192">
    <property type="entry name" value="HELICASE_ATP_BIND_1"/>
    <property type="match status" value="1"/>
</dbReference>
<dbReference type="OrthoDB" id="9804325at2"/>
<dbReference type="EMBL" id="FNQE01000015">
    <property type="protein sequence ID" value="SDZ01872.1"/>
    <property type="molecule type" value="Genomic_DNA"/>
</dbReference>
<evidence type="ECO:0000256" key="7">
    <source>
        <dbReference type="ARBA" id="ARBA00022840"/>
    </source>
</evidence>
<keyword evidence="6 15" id="KW-0347">Helicase</keyword>
<dbReference type="InterPro" id="IPR011545">
    <property type="entry name" value="DEAD/DEAH_box_helicase_dom"/>
</dbReference>
<dbReference type="PANTHER" id="PTHR47964:SF1">
    <property type="entry name" value="ATP-DEPENDENT DNA HELICASE HOMOLOG RECG, CHLOROPLASTIC"/>
    <property type="match status" value="1"/>
</dbReference>
<dbReference type="InterPro" id="IPR033454">
    <property type="entry name" value="RecG_wedge"/>
</dbReference>
<dbReference type="InterPro" id="IPR014001">
    <property type="entry name" value="Helicase_ATP-bd"/>
</dbReference>
<dbReference type="InterPro" id="IPR047112">
    <property type="entry name" value="RecG/Mfd"/>
</dbReference>
<dbReference type="InterPro" id="IPR004609">
    <property type="entry name" value="ATP-dep_DNA_helicase_RecG"/>
</dbReference>
<dbReference type="GO" id="GO:0005524">
    <property type="term" value="F:ATP binding"/>
    <property type="evidence" value="ECO:0007669"/>
    <property type="project" value="UniProtKB-KW"/>
</dbReference>
<dbReference type="CDD" id="cd04488">
    <property type="entry name" value="RecG_wedge_OBF"/>
    <property type="match status" value="1"/>
</dbReference>
<evidence type="ECO:0000256" key="5">
    <source>
        <dbReference type="ARBA" id="ARBA00022801"/>
    </source>
</evidence>
<dbReference type="Gene3D" id="2.40.50.140">
    <property type="entry name" value="Nucleic acid-binding proteins"/>
    <property type="match status" value="1"/>
</dbReference>
<evidence type="ECO:0000256" key="6">
    <source>
        <dbReference type="ARBA" id="ARBA00022806"/>
    </source>
</evidence>
<evidence type="ECO:0000256" key="13">
    <source>
        <dbReference type="ARBA" id="ARBA00034808"/>
    </source>
</evidence>
<evidence type="ECO:0000256" key="14">
    <source>
        <dbReference type="ARBA" id="ARBA00048988"/>
    </source>
</evidence>
<dbReference type="SMART" id="SM00487">
    <property type="entry name" value="DEXDc"/>
    <property type="match status" value="1"/>
</dbReference>
<evidence type="ECO:0000256" key="9">
    <source>
        <dbReference type="ARBA" id="ARBA00023172"/>
    </source>
</evidence>
<gene>
    <name evidence="18" type="ORF">SAMN05660462_01542</name>
</gene>
<keyword evidence="10 15" id="KW-0234">DNA repair</keyword>
<sequence>MDILEKSVQYIKGVGPKKTKNLHKIGIKTIGDLLFHFPRSYEDRREIKKISTLQNGEKANLKVVICSNAKVHRPRRNMSVIKILARDETGIIHLSWFNQNYIVNQIMMGDIVYISGKVKKTGANIEMQNPVYEKIEENGKKTGRIVPIYQLTDGLTNNELTKIIENVISTYYMEFIDAIPPKIIHELKLISFREAIKNIHFPKDRSSYVKSKERLVFEELFLLQLGLFILKGKVTSNHRGIIFSKDDGIDEIIKSLPYELTNAQKRVFMEISKDMESSKQMNRLVQGDVGSGKTIIAVLAMMKAYKSGYQSAMMAPTEILATQHYESIKGILSKYDVKCELLVSNVNSKKKSEILGKIEKGEVDIIVGTHALIQERVKFYNLGLTITDEQHRFGVRQRATLSMKGNNPDILVMTATPIPRTLALILYGDLEVSIIDELPAGRKKIKTYAITSEMKERAYGFIKEQIHKGRQAYIVCPLIEESDSIDAQSAILLYGMLKEKYFKEFRLGLLHGQMKSTEKDYVMNQFKNGEIDILVSTTVIEVGVNVPNANIMMIENSERFGLAQLHQLRGRVGRGAYQSYCILVNESKSKSSKERMSIMEKTNDGFIISEKDLEARGPGHFFGTKQHGIPELKIANLFTDVNTLTIAQKIAIQVLEEDPKLALDHNKMIKMKIMNLFNREYELISFN</sequence>
<evidence type="ECO:0000259" key="16">
    <source>
        <dbReference type="PROSITE" id="PS51192"/>
    </source>
</evidence>
<dbReference type="CDD" id="cd17992">
    <property type="entry name" value="DEXHc_RecG"/>
    <property type="match status" value="1"/>
</dbReference>
<evidence type="ECO:0000256" key="4">
    <source>
        <dbReference type="ARBA" id="ARBA00022763"/>
    </source>
</evidence>
<dbReference type="Pfam" id="PF00270">
    <property type="entry name" value="DEAD"/>
    <property type="match status" value="1"/>
</dbReference>
<evidence type="ECO:0000256" key="3">
    <source>
        <dbReference type="ARBA" id="ARBA00022741"/>
    </source>
</evidence>
<dbReference type="SMART" id="SM00490">
    <property type="entry name" value="HELICc"/>
    <property type="match status" value="1"/>
</dbReference>
<protein>
    <recommendedName>
        <fullName evidence="2 15">ATP-dependent DNA helicase RecG</fullName>
        <ecNumber evidence="13 15">5.6.2.4</ecNumber>
    </recommendedName>
</protein>
<keyword evidence="9 15" id="KW-0233">DNA recombination</keyword>
<dbReference type="STRING" id="415015.SAMN05660462_01542"/>
<comment type="catalytic activity">
    <reaction evidence="12 15">
        <text>Couples ATP hydrolysis with the unwinding of duplex DNA by translocating in the 3'-5' direction.</text>
        <dbReference type="EC" id="5.6.2.4"/>
    </reaction>
</comment>
<evidence type="ECO:0000256" key="2">
    <source>
        <dbReference type="ARBA" id="ARBA00017846"/>
    </source>
</evidence>
<organism evidence="18 19">
    <name type="scientific">Proteiniborus ethanoligenes</name>
    <dbReference type="NCBI Taxonomy" id="415015"/>
    <lineage>
        <taxon>Bacteria</taxon>
        <taxon>Bacillati</taxon>
        <taxon>Bacillota</taxon>
        <taxon>Clostridia</taxon>
        <taxon>Eubacteriales</taxon>
        <taxon>Proteiniborus</taxon>
    </lineage>
</organism>
<dbReference type="NCBIfam" id="NF008168">
    <property type="entry name" value="PRK10917.2-2"/>
    <property type="match status" value="1"/>
</dbReference>
<comment type="catalytic activity">
    <reaction evidence="14 15">
        <text>ATP + H2O = ADP + phosphate + H(+)</text>
        <dbReference type="Rhea" id="RHEA:13065"/>
        <dbReference type="ChEBI" id="CHEBI:15377"/>
        <dbReference type="ChEBI" id="CHEBI:15378"/>
        <dbReference type="ChEBI" id="CHEBI:30616"/>
        <dbReference type="ChEBI" id="CHEBI:43474"/>
        <dbReference type="ChEBI" id="CHEBI:456216"/>
        <dbReference type="EC" id="5.6.2.4"/>
    </reaction>
</comment>
<dbReference type="InterPro" id="IPR045562">
    <property type="entry name" value="RecG_dom3_C"/>
</dbReference>
<dbReference type="SUPFAM" id="SSF50249">
    <property type="entry name" value="Nucleic acid-binding proteins"/>
    <property type="match status" value="1"/>
</dbReference>
<dbReference type="PROSITE" id="PS51194">
    <property type="entry name" value="HELICASE_CTER"/>
    <property type="match status" value="1"/>
</dbReference>
<evidence type="ECO:0000256" key="11">
    <source>
        <dbReference type="ARBA" id="ARBA00023235"/>
    </source>
</evidence>
<dbReference type="PANTHER" id="PTHR47964">
    <property type="entry name" value="ATP-DEPENDENT DNA HELICASE HOMOLOG RECG, CHLOROPLASTIC"/>
    <property type="match status" value="1"/>
</dbReference>
<evidence type="ECO:0000256" key="1">
    <source>
        <dbReference type="ARBA" id="ARBA00007504"/>
    </source>
</evidence>
<dbReference type="GO" id="GO:0016887">
    <property type="term" value="F:ATP hydrolysis activity"/>
    <property type="evidence" value="ECO:0007669"/>
    <property type="project" value="RHEA"/>
</dbReference>
<accession>A0A1H3PKZ0</accession>
<dbReference type="GO" id="GO:0006281">
    <property type="term" value="P:DNA repair"/>
    <property type="evidence" value="ECO:0007669"/>
    <property type="project" value="UniProtKB-UniRule"/>
</dbReference>
<dbReference type="CDD" id="cd18811">
    <property type="entry name" value="SF2_C_RecG"/>
    <property type="match status" value="1"/>
</dbReference>
<evidence type="ECO:0000259" key="17">
    <source>
        <dbReference type="PROSITE" id="PS51194"/>
    </source>
</evidence>
<comment type="function">
    <text evidence="15">Plays a critical role in recombination and DNA repair. Helps process Holliday junction intermediates to mature products by catalyzing branch migration. Has replication fork regression activity, unwinds stalled or blocked replication forks to make a HJ that can be resolved. Has a DNA unwinding activity characteristic of a DNA helicase with 3'-5' polarity.</text>
</comment>
<dbReference type="SUPFAM" id="SSF52540">
    <property type="entry name" value="P-loop containing nucleoside triphosphate hydrolases"/>
    <property type="match status" value="2"/>
</dbReference>
<dbReference type="GO" id="GO:0003677">
    <property type="term" value="F:DNA binding"/>
    <property type="evidence" value="ECO:0007669"/>
    <property type="project" value="UniProtKB-KW"/>
</dbReference>
<dbReference type="InterPro" id="IPR027417">
    <property type="entry name" value="P-loop_NTPase"/>
</dbReference>
<keyword evidence="7 15" id="KW-0067">ATP-binding</keyword>
<keyword evidence="3 15" id="KW-0547">Nucleotide-binding</keyword>
<reference evidence="18 19" key="1">
    <citation type="submission" date="2016-10" db="EMBL/GenBank/DDBJ databases">
        <authorList>
            <person name="de Groot N.N."/>
        </authorList>
    </citation>
    <scope>NUCLEOTIDE SEQUENCE [LARGE SCALE GENOMIC DNA]</scope>
    <source>
        <strain evidence="18 19">DSM 21650</strain>
    </source>
</reference>
<dbReference type="GO" id="GO:0006310">
    <property type="term" value="P:DNA recombination"/>
    <property type="evidence" value="ECO:0007669"/>
    <property type="project" value="UniProtKB-UniRule"/>
</dbReference>
<keyword evidence="4 15" id="KW-0227">DNA damage</keyword>
<evidence type="ECO:0000256" key="8">
    <source>
        <dbReference type="ARBA" id="ARBA00023125"/>
    </source>
</evidence>
<dbReference type="AlphaFoldDB" id="A0A1H3PKZ0"/>
<evidence type="ECO:0000256" key="10">
    <source>
        <dbReference type="ARBA" id="ARBA00023204"/>
    </source>
</evidence>
<name>A0A1H3PKZ0_9FIRM</name>
<keyword evidence="11" id="KW-0413">Isomerase</keyword>
<dbReference type="Gene3D" id="3.40.50.300">
    <property type="entry name" value="P-loop containing nucleotide triphosphate hydrolases"/>
    <property type="match status" value="2"/>
</dbReference>
<dbReference type="EC" id="5.6.2.4" evidence="13 15"/>
<dbReference type="Pfam" id="PF17191">
    <property type="entry name" value="RecG_wedge"/>
    <property type="match status" value="1"/>
</dbReference>
<keyword evidence="19" id="KW-1185">Reference proteome</keyword>
<dbReference type="NCBIfam" id="NF008165">
    <property type="entry name" value="PRK10917.1-3"/>
    <property type="match status" value="1"/>
</dbReference>
<keyword evidence="8" id="KW-0238">DNA-binding</keyword>
<dbReference type="Proteomes" id="UP000198625">
    <property type="component" value="Unassembled WGS sequence"/>
</dbReference>
<evidence type="ECO:0000256" key="15">
    <source>
        <dbReference type="RuleBase" id="RU363016"/>
    </source>
</evidence>
<comment type="similarity">
    <text evidence="1 15">Belongs to the helicase family. RecG subfamily.</text>
</comment>
<dbReference type="Pfam" id="PF19833">
    <property type="entry name" value="RecG_dom3_C"/>
    <property type="match status" value="1"/>
</dbReference>
<feature type="domain" description="Helicase ATP-binding" evidence="16">
    <location>
        <begin position="274"/>
        <end position="435"/>
    </location>
</feature>
<dbReference type="Pfam" id="PF00271">
    <property type="entry name" value="Helicase_C"/>
    <property type="match status" value="1"/>
</dbReference>
<keyword evidence="5 15" id="KW-0378">Hydrolase</keyword>
<dbReference type="InterPro" id="IPR001650">
    <property type="entry name" value="Helicase_C-like"/>
</dbReference>
<proteinExistence type="inferred from homology"/>
<evidence type="ECO:0000313" key="18">
    <source>
        <dbReference type="EMBL" id="SDZ01872.1"/>
    </source>
</evidence>
<dbReference type="GO" id="GO:0043138">
    <property type="term" value="F:3'-5' DNA helicase activity"/>
    <property type="evidence" value="ECO:0007669"/>
    <property type="project" value="UniProtKB-EC"/>
</dbReference>
<evidence type="ECO:0000256" key="12">
    <source>
        <dbReference type="ARBA" id="ARBA00034617"/>
    </source>
</evidence>
<evidence type="ECO:0000313" key="19">
    <source>
        <dbReference type="Proteomes" id="UP000198625"/>
    </source>
</evidence>
<dbReference type="InterPro" id="IPR012340">
    <property type="entry name" value="NA-bd_OB-fold"/>
</dbReference>
<dbReference type="NCBIfam" id="TIGR00643">
    <property type="entry name" value="recG"/>
    <property type="match status" value="1"/>
</dbReference>
<feature type="domain" description="Helicase C-terminal" evidence="17">
    <location>
        <begin position="454"/>
        <end position="614"/>
    </location>
</feature>